<dbReference type="AlphaFoldDB" id="A0A9X4H3J1"/>
<reference evidence="1" key="2">
    <citation type="submission" date="2022-08" db="EMBL/GenBank/DDBJ databases">
        <authorList>
            <person name="Iruegas-Bocardo F."/>
            <person name="Weisberg A.J."/>
            <person name="Riutta E.R."/>
            <person name="Kilday K."/>
            <person name="Bonkowski J.C."/>
            <person name="Creswell T."/>
            <person name="Daughtrey M.L."/>
            <person name="Rane K."/>
            <person name="Grunwald N.J."/>
            <person name="Chang J.H."/>
            <person name="Putnam M.L."/>
        </authorList>
    </citation>
    <scope>NUCLEOTIDE SEQUENCE</scope>
    <source>
        <strain evidence="1">22-338</strain>
    </source>
</reference>
<dbReference type="EMBL" id="JANWTP010000050">
    <property type="protein sequence ID" value="MDC8639070.1"/>
    <property type="molecule type" value="Genomic_DNA"/>
</dbReference>
<dbReference type="InterPro" id="IPR045656">
    <property type="entry name" value="DUF6393"/>
</dbReference>
<evidence type="ECO:0000313" key="1">
    <source>
        <dbReference type="EMBL" id="MDC8639070.1"/>
    </source>
</evidence>
<organism evidence="1 2">
    <name type="scientific">Xanthomonas hortorum pv. hederae</name>
    <dbReference type="NCBI Taxonomy" id="453603"/>
    <lineage>
        <taxon>Bacteria</taxon>
        <taxon>Pseudomonadati</taxon>
        <taxon>Pseudomonadota</taxon>
        <taxon>Gammaproteobacteria</taxon>
        <taxon>Lysobacterales</taxon>
        <taxon>Lysobacteraceae</taxon>
        <taxon>Xanthomonas</taxon>
    </lineage>
</organism>
<protein>
    <submittedName>
        <fullName evidence="1">DUF6393 family protein</fullName>
    </submittedName>
</protein>
<accession>A0A9X4H3J1</accession>
<name>A0A9X4H3J1_9XANT</name>
<dbReference type="Pfam" id="PF19930">
    <property type="entry name" value="DUF6393"/>
    <property type="match status" value="1"/>
</dbReference>
<dbReference type="RefSeq" id="WP_233403064.1">
    <property type="nucleotide sequence ID" value="NZ_CP168173.1"/>
</dbReference>
<evidence type="ECO:0000313" key="2">
    <source>
        <dbReference type="Proteomes" id="UP001140230"/>
    </source>
</evidence>
<proteinExistence type="predicted"/>
<comment type="caution">
    <text evidence="1">The sequence shown here is derived from an EMBL/GenBank/DDBJ whole genome shotgun (WGS) entry which is preliminary data.</text>
</comment>
<gene>
    <name evidence="1" type="ORF">NY667_14930</name>
</gene>
<dbReference type="Proteomes" id="UP001140230">
    <property type="component" value="Unassembled WGS sequence"/>
</dbReference>
<reference evidence="1" key="1">
    <citation type="journal article" date="2022" name="Phytopathology">
        <title>Whole genome sequencing-based tracing of a 2022 introduction and outbreak of Xanthomonas hortorum pv. pelargonii.</title>
        <authorList>
            <person name="Iruegas Bocardo F."/>
            <person name="Weisberg A.J."/>
            <person name="Riutta E.R."/>
            <person name="Kilday K.B."/>
            <person name="Bonkowski J.C."/>
            <person name="Creswell T.C."/>
            <person name="Daughtrey M."/>
            <person name="Rane K.K."/>
            <person name="Grunwald N.J."/>
            <person name="Chang J.H."/>
            <person name="Putnam M."/>
        </authorList>
    </citation>
    <scope>NUCLEOTIDE SEQUENCE</scope>
    <source>
        <strain evidence="1">22-338</strain>
    </source>
</reference>
<sequence length="203" mass="22149">MDHLGSPDDPTQLFINQGKLVVRWYRLHGRSVDVPACLGRLKTSRTFYSSDWLYQEIAMPRIVLNGWVATLALTGLAVLPLSSCANADTARTASTQEDPMTSGASPMLDEIYASKKPVRFEQIDVSSIVSKYVPLGTPKVAVLETFGKSPTSKIVEDTTGKVVVRDNKGQAMLDPDARSVVMTFSLDADGKVTHVDAVHIKNQ</sequence>